<evidence type="ECO:0000256" key="1">
    <source>
        <dbReference type="SAM" id="MobiDB-lite"/>
    </source>
</evidence>
<feature type="region of interest" description="Disordered" evidence="1">
    <location>
        <begin position="13"/>
        <end position="32"/>
    </location>
</feature>
<accession>A0AAV9VZQ9</accession>
<dbReference type="AlphaFoldDB" id="A0AAV9VZQ9"/>
<gene>
    <name evidence="2" type="ORF">TWF481_011199</name>
</gene>
<name>A0AAV9VZQ9_9PEZI</name>
<reference evidence="2 3" key="1">
    <citation type="submission" date="2023-08" db="EMBL/GenBank/DDBJ databases">
        <authorList>
            <person name="Palmer J.M."/>
        </authorList>
    </citation>
    <scope>NUCLEOTIDE SEQUENCE [LARGE SCALE GENOMIC DNA]</scope>
    <source>
        <strain evidence="2 3">TWF481</strain>
    </source>
</reference>
<evidence type="ECO:0000313" key="2">
    <source>
        <dbReference type="EMBL" id="KAK6498618.1"/>
    </source>
</evidence>
<dbReference type="Proteomes" id="UP001370758">
    <property type="component" value="Unassembled WGS sequence"/>
</dbReference>
<protein>
    <submittedName>
        <fullName evidence="2">Uncharacterized protein</fullName>
    </submittedName>
</protein>
<comment type="caution">
    <text evidence="2">The sequence shown here is derived from an EMBL/GenBank/DDBJ whole genome shotgun (WGS) entry which is preliminary data.</text>
</comment>
<sequence length="106" mass="12260">MKMIMMEMDIETVTSGYEDEDEDKDKRIEEVVGRRGGGMVGWSAGGRHRTPEIYVFCLRKASEQRFVYFRPTTDRQPCRPDRQTGRQSKQTNLAALTDIMARDARP</sequence>
<feature type="compositionally biased region" description="Polar residues" evidence="1">
    <location>
        <begin position="85"/>
        <end position="94"/>
    </location>
</feature>
<dbReference type="EMBL" id="JAVHJL010000008">
    <property type="protein sequence ID" value="KAK6498618.1"/>
    <property type="molecule type" value="Genomic_DNA"/>
</dbReference>
<keyword evidence="3" id="KW-1185">Reference proteome</keyword>
<evidence type="ECO:0000313" key="3">
    <source>
        <dbReference type="Proteomes" id="UP001370758"/>
    </source>
</evidence>
<feature type="region of interest" description="Disordered" evidence="1">
    <location>
        <begin position="71"/>
        <end position="106"/>
    </location>
</feature>
<organism evidence="2 3">
    <name type="scientific">Arthrobotrys musiformis</name>
    <dbReference type="NCBI Taxonomy" id="47236"/>
    <lineage>
        <taxon>Eukaryota</taxon>
        <taxon>Fungi</taxon>
        <taxon>Dikarya</taxon>
        <taxon>Ascomycota</taxon>
        <taxon>Pezizomycotina</taxon>
        <taxon>Orbiliomycetes</taxon>
        <taxon>Orbiliales</taxon>
        <taxon>Orbiliaceae</taxon>
        <taxon>Arthrobotrys</taxon>
    </lineage>
</organism>
<feature type="compositionally biased region" description="Basic and acidic residues" evidence="1">
    <location>
        <begin position="72"/>
        <end position="84"/>
    </location>
</feature>
<proteinExistence type="predicted"/>